<dbReference type="InterPro" id="IPR011249">
    <property type="entry name" value="Metalloenz_LuxS/M16"/>
</dbReference>
<dbReference type="NCBIfam" id="NF047422">
    <property type="entry name" value="YfmF_fam"/>
    <property type="match status" value="1"/>
</dbReference>
<dbReference type="AlphaFoldDB" id="A0A934PAH4"/>
<accession>A0A934PAH4</accession>
<dbReference type="SUPFAM" id="SSF63411">
    <property type="entry name" value="LuxS/MPP-like metallohydrolase"/>
    <property type="match status" value="2"/>
</dbReference>
<protein>
    <submittedName>
        <fullName evidence="2">Insulinase family protein</fullName>
    </submittedName>
</protein>
<sequence>MTFKGKYMKITDGVTLHFIKTNQFKTNHLTFRFSSQLNKKNMASRFLVAKMIEMASANFPNATKMREKLADLHGATLNTSVWTKGLVNIIDIDITFLPDRFLLSEESVLEDIIQFLSQLLFEPLITVEQFELKSFEVVKQNAIRQLEFDLEDSFYYSELALDSLFFEKEELQLAQSGSKEMLEKENAFTTYQEFKRMLSDDNIDIFLLGRFDDVKATNLFNQFPLKNRHNNLSFFHQQKASNITNEKIEERDTSQSILQIGYSFSTPKNYRENSSLLLLNSMLGAFSHSKLFTEIRQKEGLAYSIGSELDLFLGALYIYAAIDSHQRNKVMAMINRQLNLIKLGRFSHAFLNQTKEFLITQRKIVSDNPKMLIEECYNQILPEAFQDLSTFIDSVNSIRKEDILEVSSTIKMKSVYFMRGASS</sequence>
<dbReference type="Proteomes" id="UP000644875">
    <property type="component" value="Unassembled WGS sequence"/>
</dbReference>
<dbReference type="InterPro" id="IPR007863">
    <property type="entry name" value="Peptidase_M16_C"/>
</dbReference>
<dbReference type="Pfam" id="PF05193">
    <property type="entry name" value="Peptidase_M16_C"/>
    <property type="match status" value="1"/>
</dbReference>
<comment type="caution">
    <text evidence="2">The sequence shown here is derived from an EMBL/GenBank/DDBJ whole genome shotgun (WGS) entry which is preliminary data.</text>
</comment>
<dbReference type="GO" id="GO:0046872">
    <property type="term" value="F:metal ion binding"/>
    <property type="evidence" value="ECO:0007669"/>
    <property type="project" value="InterPro"/>
</dbReference>
<evidence type="ECO:0000259" key="1">
    <source>
        <dbReference type="Pfam" id="PF05193"/>
    </source>
</evidence>
<evidence type="ECO:0000313" key="3">
    <source>
        <dbReference type="Proteomes" id="UP000644875"/>
    </source>
</evidence>
<proteinExistence type="predicted"/>
<feature type="domain" description="Peptidase M16 C-terminal" evidence="1">
    <location>
        <begin position="194"/>
        <end position="356"/>
    </location>
</feature>
<dbReference type="Gene3D" id="3.30.830.10">
    <property type="entry name" value="Metalloenzyme, LuxS/M16 peptidase-like"/>
    <property type="match status" value="2"/>
</dbReference>
<evidence type="ECO:0000313" key="2">
    <source>
        <dbReference type="EMBL" id="MBJ8350079.1"/>
    </source>
</evidence>
<gene>
    <name evidence="2" type="ORF">JHK64_05480</name>
</gene>
<dbReference type="EMBL" id="JAENBP010000006">
    <property type="protein sequence ID" value="MBJ8350079.1"/>
    <property type="molecule type" value="Genomic_DNA"/>
</dbReference>
<name>A0A934PAH4_9STRE</name>
<keyword evidence="3" id="KW-1185">Reference proteome</keyword>
<organism evidence="2 3">
    <name type="scientific">Streptococcus zalophi</name>
    <dbReference type="NCBI Taxonomy" id="640031"/>
    <lineage>
        <taxon>Bacteria</taxon>
        <taxon>Bacillati</taxon>
        <taxon>Bacillota</taxon>
        <taxon>Bacilli</taxon>
        <taxon>Lactobacillales</taxon>
        <taxon>Streptococcaceae</taxon>
        <taxon>Streptococcus</taxon>
    </lineage>
</organism>
<reference evidence="2 3" key="1">
    <citation type="journal article" date="2021" name="Int. J. Syst. Evol. Microbiol.">
        <title>Streptococcus vicugnae sp. nov., isolated from faeces of alpacas (Vicugna pacos) and cattle (Bos taurus), Streptococcus zalophi sp. nov., and Streptococcus pacificus sp. nov., isolated from respiratory tract of California sea lions (Zalophus californianus).</title>
        <authorList>
            <person name="Volokhov D.V."/>
            <person name="Zagorodnyaya T.A."/>
            <person name="Shen Z."/>
            <person name="Blom J."/>
            <person name="Furtak V.A."/>
            <person name="Eisenberg T."/>
            <person name="Fan P."/>
            <person name="Jeong K.C."/>
            <person name="Gao Y."/>
            <person name="Zhang S."/>
            <person name="Amselle M."/>
        </authorList>
    </citation>
    <scope>NUCLEOTIDE SEQUENCE [LARGE SCALE GENOMIC DNA]</scope>
    <source>
        <strain evidence="3">CSL7508-lung</strain>
    </source>
</reference>